<proteinExistence type="predicted"/>
<accession>A0A1G2BRB4</accession>
<protein>
    <recommendedName>
        <fullName evidence="1">Glycosyl transferase family 1 domain-containing protein</fullName>
    </recommendedName>
</protein>
<dbReference type="Gene3D" id="3.40.50.2000">
    <property type="entry name" value="Glycogen Phosphorylase B"/>
    <property type="match status" value="2"/>
</dbReference>
<dbReference type="SUPFAM" id="SSF53756">
    <property type="entry name" value="UDP-Glycosyltransferase/glycogen phosphorylase"/>
    <property type="match status" value="1"/>
</dbReference>
<dbReference type="InterPro" id="IPR001296">
    <property type="entry name" value="Glyco_trans_1"/>
</dbReference>
<evidence type="ECO:0000313" key="2">
    <source>
        <dbReference type="EMBL" id="OGY90910.1"/>
    </source>
</evidence>
<dbReference type="Pfam" id="PF00534">
    <property type="entry name" value="Glycos_transf_1"/>
    <property type="match status" value="1"/>
</dbReference>
<gene>
    <name evidence="2" type="ORF">A3H70_01655</name>
</gene>
<dbReference type="GO" id="GO:0016757">
    <property type="term" value="F:glycosyltransferase activity"/>
    <property type="evidence" value="ECO:0007669"/>
    <property type="project" value="InterPro"/>
</dbReference>
<name>A0A1G2BRB4_9BACT</name>
<comment type="caution">
    <text evidence="2">The sequence shown here is derived from an EMBL/GenBank/DDBJ whole genome shotgun (WGS) entry which is preliminary data.</text>
</comment>
<evidence type="ECO:0000259" key="1">
    <source>
        <dbReference type="Pfam" id="PF00534"/>
    </source>
</evidence>
<dbReference type="PANTHER" id="PTHR12526">
    <property type="entry name" value="GLYCOSYLTRANSFERASE"/>
    <property type="match status" value="1"/>
</dbReference>
<dbReference type="Proteomes" id="UP000178109">
    <property type="component" value="Unassembled WGS sequence"/>
</dbReference>
<organism evidence="2 3">
    <name type="scientific">Candidatus Komeilibacteria bacterium RIFCSPLOWO2_02_FULL_48_11</name>
    <dbReference type="NCBI Taxonomy" id="1798553"/>
    <lineage>
        <taxon>Bacteria</taxon>
        <taxon>Candidatus Komeiliibacteriota</taxon>
    </lineage>
</organism>
<dbReference type="EMBL" id="MHKO01000058">
    <property type="protein sequence ID" value="OGY90910.1"/>
    <property type="molecule type" value="Genomic_DNA"/>
</dbReference>
<reference evidence="2 3" key="1">
    <citation type="journal article" date="2016" name="Nat. Commun.">
        <title>Thousands of microbial genomes shed light on interconnected biogeochemical processes in an aquifer system.</title>
        <authorList>
            <person name="Anantharaman K."/>
            <person name="Brown C.T."/>
            <person name="Hug L.A."/>
            <person name="Sharon I."/>
            <person name="Castelle C.J."/>
            <person name="Probst A.J."/>
            <person name="Thomas B.C."/>
            <person name="Singh A."/>
            <person name="Wilkins M.J."/>
            <person name="Karaoz U."/>
            <person name="Brodie E.L."/>
            <person name="Williams K.H."/>
            <person name="Hubbard S.S."/>
            <person name="Banfield J.F."/>
        </authorList>
    </citation>
    <scope>NUCLEOTIDE SEQUENCE [LARGE SCALE GENOMIC DNA]</scope>
</reference>
<sequence>MLRTLQIGKSSDPWSKKIENHWLTPISRLPLWLPVLTLGLVLVFKRLNHYQILLLPNFCAQALLSPVGRILGFKVIWLTDNGKISPSLGKILKKMARLAQAIIAPNQAQEVSYLRLEIVSAKIHLLYPPVVSQSQPAYLEPKTMVLAGDASIEAEEGLGTLLRAASLARDILGNIKLILGGSLAGKSHLDWSTKQLNLNGCVQLAPGESDLWLEEAQIYVLPATSDKAVPFSLAQAMFLGKTLIASDRPSHKEFIEHEKTGLLVSSGDAEALSQAIIRLARDPELLARLSQGGYKFAQERFSRQVFEEKLKMILNQ</sequence>
<dbReference type="AlphaFoldDB" id="A0A1G2BRB4"/>
<feature type="domain" description="Glycosyl transferase family 1" evidence="1">
    <location>
        <begin position="151"/>
        <end position="295"/>
    </location>
</feature>
<evidence type="ECO:0000313" key="3">
    <source>
        <dbReference type="Proteomes" id="UP000178109"/>
    </source>
</evidence>
<dbReference type="STRING" id="1798553.A3H70_01655"/>